<comment type="caution">
    <text evidence="1">The sequence shown here is derived from an EMBL/GenBank/DDBJ whole genome shotgun (WGS) entry which is preliminary data.</text>
</comment>
<dbReference type="Proteomes" id="UP001054945">
    <property type="component" value="Unassembled WGS sequence"/>
</dbReference>
<sequence length="97" mass="11271">MLITWDVIPRQSCNKIWCGMIANNIQGGANREETLEKGTPKEIDRVIKKKVIKGCRTTFNRAAVALRCPYRGHFFCLRLFNTQSLKMDSPSRECYFR</sequence>
<evidence type="ECO:0000313" key="1">
    <source>
        <dbReference type="EMBL" id="GIY08861.1"/>
    </source>
</evidence>
<dbReference type="EMBL" id="BPLR01006300">
    <property type="protein sequence ID" value="GIY08861.1"/>
    <property type="molecule type" value="Genomic_DNA"/>
</dbReference>
<proteinExistence type="predicted"/>
<protein>
    <submittedName>
        <fullName evidence="1">Uncharacterized protein</fullName>
    </submittedName>
</protein>
<accession>A0AAV4QL98</accession>
<evidence type="ECO:0000313" key="2">
    <source>
        <dbReference type="Proteomes" id="UP001054945"/>
    </source>
</evidence>
<reference evidence="1 2" key="1">
    <citation type="submission" date="2021-06" db="EMBL/GenBank/DDBJ databases">
        <title>Caerostris extrusa draft genome.</title>
        <authorList>
            <person name="Kono N."/>
            <person name="Arakawa K."/>
        </authorList>
    </citation>
    <scope>NUCLEOTIDE SEQUENCE [LARGE SCALE GENOMIC DNA]</scope>
</reference>
<gene>
    <name evidence="1" type="ORF">CEXT_752311</name>
</gene>
<keyword evidence="2" id="KW-1185">Reference proteome</keyword>
<dbReference type="AlphaFoldDB" id="A0AAV4QL98"/>
<organism evidence="1 2">
    <name type="scientific">Caerostris extrusa</name>
    <name type="common">Bark spider</name>
    <name type="synonym">Caerostris bankana</name>
    <dbReference type="NCBI Taxonomy" id="172846"/>
    <lineage>
        <taxon>Eukaryota</taxon>
        <taxon>Metazoa</taxon>
        <taxon>Ecdysozoa</taxon>
        <taxon>Arthropoda</taxon>
        <taxon>Chelicerata</taxon>
        <taxon>Arachnida</taxon>
        <taxon>Araneae</taxon>
        <taxon>Araneomorphae</taxon>
        <taxon>Entelegynae</taxon>
        <taxon>Araneoidea</taxon>
        <taxon>Araneidae</taxon>
        <taxon>Caerostris</taxon>
    </lineage>
</organism>
<name>A0AAV4QL98_CAEEX</name>